<comment type="similarity">
    <text evidence="1 4">Belongs to the peptidase A1 family.</text>
</comment>
<evidence type="ECO:0000259" key="6">
    <source>
        <dbReference type="PROSITE" id="PS51767"/>
    </source>
</evidence>
<dbReference type="InterPro" id="IPR033121">
    <property type="entry name" value="PEPTIDASE_A1"/>
</dbReference>
<dbReference type="InterPro" id="IPR001461">
    <property type="entry name" value="Aspartic_peptidase_A1"/>
</dbReference>
<keyword evidence="2 4" id="KW-0064">Aspartyl protease</keyword>
<dbReference type="GO" id="GO:0006508">
    <property type="term" value="P:proteolysis"/>
    <property type="evidence" value="ECO:0007669"/>
    <property type="project" value="UniProtKB-KW"/>
</dbReference>
<dbReference type="PROSITE" id="PS00141">
    <property type="entry name" value="ASP_PROTEASE"/>
    <property type="match status" value="1"/>
</dbReference>
<dbReference type="PANTHER" id="PTHR47966">
    <property type="entry name" value="BETA-SITE APP-CLEAVING ENZYME, ISOFORM A-RELATED"/>
    <property type="match status" value="1"/>
</dbReference>
<dbReference type="InterPro" id="IPR021109">
    <property type="entry name" value="Peptidase_aspartic_dom_sf"/>
</dbReference>
<dbReference type="SUPFAM" id="SSF50630">
    <property type="entry name" value="Acid proteases"/>
    <property type="match status" value="1"/>
</dbReference>
<dbReference type="Gene3D" id="2.40.70.10">
    <property type="entry name" value="Acid Proteases"/>
    <property type="match status" value="2"/>
</dbReference>
<dbReference type="GO" id="GO:0000324">
    <property type="term" value="C:fungal-type vacuole"/>
    <property type="evidence" value="ECO:0007669"/>
    <property type="project" value="TreeGrafter"/>
</dbReference>
<keyword evidence="4" id="KW-0645">Protease</keyword>
<feature type="active site" evidence="3">
    <location>
        <position position="120"/>
    </location>
</feature>
<name>A0A084B5F2_STACB</name>
<evidence type="ECO:0000256" key="4">
    <source>
        <dbReference type="RuleBase" id="RU000454"/>
    </source>
</evidence>
<protein>
    <recommendedName>
        <fullName evidence="6">Peptidase A1 domain-containing protein</fullName>
    </recommendedName>
</protein>
<dbReference type="AlphaFoldDB" id="A0A084B5F2"/>
<dbReference type="InterPro" id="IPR001969">
    <property type="entry name" value="Aspartic_peptidase_AS"/>
</dbReference>
<dbReference type="PROSITE" id="PS51767">
    <property type="entry name" value="PEPTIDASE_A1"/>
    <property type="match status" value="1"/>
</dbReference>
<feature type="chain" id="PRO_5001771749" description="Peptidase A1 domain-containing protein" evidence="5">
    <location>
        <begin position="19"/>
        <end position="446"/>
    </location>
</feature>
<dbReference type="OrthoDB" id="15189at2759"/>
<reference evidence="7 8" key="1">
    <citation type="journal article" date="2014" name="BMC Genomics">
        <title>Comparative genome sequencing reveals chemotype-specific gene clusters in the toxigenic black mold Stachybotrys.</title>
        <authorList>
            <person name="Semeiks J."/>
            <person name="Borek D."/>
            <person name="Otwinowski Z."/>
            <person name="Grishin N.V."/>
        </authorList>
    </citation>
    <scope>NUCLEOTIDE SEQUENCE [LARGE SCALE GENOMIC DNA]</scope>
    <source>
        <strain evidence="8">CBS 109288 / IBT 7711</strain>
    </source>
</reference>
<feature type="signal peptide" evidence="5">
    <location>
        <begin position="1"/>
        <end position="18"/>
    </location>
</feature>
<dbReference type="Proteomes" id="UP000028045">
    <property type="component" value="Unassembled WGS sequence"/>
</dbReference>
<organism evidence="7 8">
    <name type="scientific">Stachybotrys chartarum (strain CBS 109288 / IBT 7711)</name>
    <name type="common">Toxic black mold</name>
    <name type="synonym">Stilbospora chartarum</name>
    <dbReference type="NCBI Taxonomy" id="1280523"/>
    <lineage>
        <taxon>Eukaryota</taxon>
        <taxon>Fungi</taxon>
        <taxon>Dikarya</taxon>
        <taxon>Ascomycota</taxon>
        <taxon>Pezizomycotina</taxon>
        <taxon>Sordariomycetes</taxon>
        <taxon>Hypocreomycetidae</taxon>
        <taxon>Hypocreales</taxon>
        <taxon>Stachybotryaceae</taxon>
        <taxon>Stachybotrys</taxon>
    </lineage>
</organism>
<keyword evidence="4" id="KW-0378">Hydrolase</keyword>
<dbReference type="EMBL" id="KL648018">
    <property type="protein sequence ID" value="KEY72781.1"/>
    <property type="molecule type" value="Genomic_DNA"/>
</dbReference>
<dbReference type="HOGENOM" id="CLU_035052_0_0_1"/>
<proteinExistence type="inferred from homology"/>
<evidence type="ECO:0000256" key="2">
    <source>
        <dbReference type="ARBA" id="ARBA00022750"/>
    </source>
</evidence>
<dbReference type="Pfam" id="PF00026">
    <property type="entry name" value="Asp"/>
    <property type="match status" value="1"/>
</dbReference>
<dbReference type="PANTHER" id="PTHR47966:SF47">
    <property type="entry name" value="ENDOPEPTIDASE, PUTATIVE (AFU_ORTHOLOGUE AFUA_3G01220)-RELATED"/>
    <property type="match status" value="1"/>
</dbReference>
<dbReference type="InterPro" id="IPR034164">
    <property type="entry name" value="Pepsin-like_dom"/>
</dbReference>
<evidence type="ECO:0000256" key="5">
    <source>
        <dbReference type="SAM" id="SignalP"/>
    </source>
</evidence>
<dbReference type="PRINTS" id="PR00792">
    <property type="entry name" value="PEPSIN"/>
</dbReference>
<feature type="active site" evidence="3">
    <location>
        <position position="334"/>
    </location>
</feature>
<dbReference type="CDD" id="cd05471">
    <property type="entry name" value="pepsin_like"/>
    <property type="match status" value="1"/>
</dbReference>
<evidence type="ECO:0000313" key="7">
    <source>
        <dbReference type="EMBL" id="KEY72781.1"/>
    </source>
</evidence>
<gene>
    <name evidence="7" type="ORF">S7711_02563</name>
</gene>
<evidence type="ECO:0000313" key="8">
    <source>
        <dbReference type="Proteomes" id="UP000028045"/>
    </source>
</evidence>
<sequence length="446" mass="48090">MKGNVLLMCAGLLLPVLAGESVDWDLSHPMEGVSFHRVASRRIASIDRPTPRFSRLQNLKGSAGAHAAITRVGEIARTRNRVASIGKDGRWQNITGVGDFSTQYAIQCGWDGKPLWLLFDTGSSDTWTAQVGFECRDQNGDSQDGGECGFGEARVEEFAHGEVESVHFYLQYGSGEEVSGPMGYSDIACGGLLVSQQQVGLANDTFWHGNNVTVGVLGLAFPSITSGYYGDVGDEAPWNAAPYTPFFTNAITQGTIDPVFSVSIIRNSSDGILAWGGLPEAGWQHGPNATTALLIANLIGQPETAWKHSFYTIVVDGLKWDQTTVTSKYPYIVDTGTTMIYCPPTLAESIADAFQPRAVYQYQWGAYFAPCDAIPPRLAVTIAGVDFWLNPSDLMYKNLVDPLTGYCAVAVASGGSGPYILGDVFLQNVVAVFDVGAAQMRFYGKK</sequence>
<accession>A0A084B5F2</accession>
<feature type="domain" description="Peptidase A1" evidence="6">
    <location>
        <begin position="102"/>
        <end position="443"/>
    </location>
</feature>
<evidence type="ECO:0000256" key="1">
    <source>
        <dbReference type="ARBA" id="ARBA00007447"/>
    </source>
</evidence>
<keyword evidence="8" id="KW-1185">Reference proteome</keyword>
<keyword evidence="5" id="KW-0732">Signal</keyword>
<dbReference type="GO" id="GO:0004190">
    <property type="term" value="F:aspartic-type endopeptidase activity"/>
    <property type="evidence" value="ECO:0007669"/>
    <property type="project" value="UniProtKB-KW"/>
</dbReference>
<evidence type="ECO:0000256" key="3">
    <source>
        <dbReference type="PIRSR" id="PIRSR601461-1"/>
    </source>
</evidence>